<sequence length="51" mass="6315">MNYETKMEILINQKFQPMDYFIFAKKVDRRIADLELWIKCLKLKITEEDLF</sequence>
<evidence type="ECO:0000313" key="1">
    <source>
        <dbReference type="EMBL" id="MET1254841.1"/>
    </source>
</evidence>
<protein>
    <submittedName>
        <fullName evidence="1">Uncharacterized protein</fullName>
    </submittedName>
</protein>
<dbReference type="EMBL" id="JBEVCJ010000006">
    <property type="protein sequence ID" value="MET1254841.1"/>
    <property type="molecule type" value="Genomic_DNA"/>
</dbReference>
<organism evidence="1 2">
    <name type="scientific">Aliikangiella maris</name>
    <dbReference type="NCBI Taxonomy" id="3162458"/>
    <lineage>
        <taxon>Bacteria</taxon>
        <taxon>Pseudomonadati</taxon>
        <taxon>Pseudomonadota</taxon>
        <taxon>Gammaproteobacteria</taxon>
        <taxon>Oceanospirillales</taxon>
        <taxon>Pleioneaceae</taxon>
        <taxon>Aliikangiella</taxon>
    </lineage>
</organism>
<keyword evidence="2" id="KW-1185">Reference proteome</keyword>
<proteinExistence type="predicted"/>
<gene>
    <name evidence="1" type="ORF">ABVT43_06880</name>
</gene>
<accession>A0ABV2BSC3</accession>
<reference evidence="1 2" key="1">
    <citation type="submission" date="2024-06" db="EMBL/GenBank/DDBJ databases">
        <authorList>
            <person name="Li F."/>
        </authorList>
    </citation>
    <scope>NUCLEOTIDE SEQUENCE [LARGE SCALE GENOMIC DNA]</scope>
    <source>
        <strain evidence="1 2">GXAS 311</strain>
    </source>
</reference>
<name>A0ABV2BSC3_9GAMM</name>
<dbReference type="Proteomes" id="UP001548189">
    <property type="component" value="Unassembled WGS sequence"/>
</dbReference>
<comment type="caution">
    <text evidence="1">The sequence shown here is derived from an EMBL/GenBank/DDBJ whole genome shotgun (WGS) entry which is preliminary data.</text>
</comment>
<evidence type="ECO:0000313" key="2">
    <source>
        <dbReference type="Proteomes" id="UP001548189"/>
    </source>
</evidence>